<dbReference type="InterPro" id="IPR011990">
    <property type="entry name" value="TPR-like_helical_dom_sf"/>
</dbReference>
<dbReference type="PANTHER" id="PTHR11102:SF160">
    <property type="entry name" value="ERAD-ASSOCIATED E3 UBIQUITIN-PROTEIN LIGASE COMPONENT HRD3"/>
    <property type="match status" value="1"/>
</dbReference>
<evidence type="ECO:0000256" key="1">
    <source>
        <dbReference type="ARBA" id="ARBA00038101"/>
    </source>
</evidence>
<dbReference type="SUPFAM" id="SSF81901">
    <property type="entry name" value="HCP-like"/>
    <property type="match status" value="1"/>
</dbReference>
<evidence type="ECO:0000313" key="2">
    <source>
        <dbReference type="EMBL" id="CAG8641733.1"/>
    </source>
</evidence>
<dbReference type="SMART" id="SM00671">
    <property type="entry name" value="SEL1"/>
    <property type="match status" value="2"/>
</dbReference>
<comment type="similarity">
    <text evidence="1">Belongs to the sel-1 family.</text>
</comment>
<sequence length="227" mass="26343">MSESFLELILVDFHRKLLKAYETKAKEDITATIHKWIIFLLEFRNLNFSEIIQLMERHSNNERRFSSLIGIFYKFQLGNNEKAETLFNSTANIQSKDHIESRNSQNNQILLIVYYENKIMNECKVLDDFGVDENDAFDDFMKSEEEQGNCGAQCFLGHYYAYGIGVDINLEVSFGWYLKSAEEGFFEAFSHVGDCYLYGRGVGQDVYKAWEWYSKSIQGGKLAAKTV</sequence>
<organism evidence="2 3">
    <name type="scientific">Funneliformis mosseae</name>
    <name type="common">Endomycorrhizal fungus</name>
    <name type="synonym">Glomus mosseae</name>
    <dbReference type="NCBI Taxonomy" id="27381"/>
    <lineage>
        <taxon>Eukaryota</taxon>
        <taxon>Fungi</taxon>
        <taxon>Fungi incertae sedis</taxon>
        <taxon>Mucoromycota</taxon>
        <taxon>Glomeromycotina</taxon>
        <taxon>Glomeromycetes</taxon>
        <taxon>Glomerales</taxon>
        <taxon>Glomeraceae</taxon>
        <taxon>Funneliformis</taxon>
    </lineage>
</organism>
<keyword evidence="3" id="KW-1185">Reference proteome</keyword>
<name>A0A9N9DHW8_FUNMO</name>
<evidence type="ECO:0000313" key="3">
    <source>
        <dbReference type="Proteomes" id="UP000789375"/>
    </source>
</evidence>
<gene>
    <name evidence="2" type="ORF">FMOSSE_LOCUS11024</name>
</gene>
<comment type="caution">
    <text evidence="2">The sequence shown here is derived from an EMBL/GenBank/DDBJ whole genome shotgun (WGS) entry which is preliminary data.</text>
</comment>
<dbReference type="PANTHER" id="PTHR11102">
    <property type="entry name" value="SEL-1-LIKE PROTEIN"/>
    <property type="match status" value="1"/>
</dbReference>
<dbReference type="InterPro" id="IPR006597">
    <property type="entry name" value="Sel1-like"/>
</dbReference>
<proteinExistence type="inferred from homology"/>
<dbReference type="Pfam" id="PF08238">
    <property type="entry name" value="Sel1"/>
    <property type="match status" value="2"/>
</dbReference>
<dbReference type="AlphaFoldDB" id="A0A9N9DHW8"/>
<accession>A0A9N9DHW8</accession>
<dbReference type="EMBL" id="CAJVPP010004000">
    <property type="protein sequence ID" value="CAG8641733.1"/>
    <property type="molecule type" value="Genomic_DNA"/>
</dbReference>
<protein>
    <submittedName>
        <fullName evidence="2">4193_t:CDS:1</fullName>
    </submittedName>
</protein>
<reference evidence="2" key="1">
    <citation type="submission" date="2021-06" db="EMBL/GenBank/DDBJ databases">
        <authorList>
            <person name="Kallberg Y."/>
            <person name="Tangrot J."/>
            <person name="Rosling A."/>
        </authorList>
    </citation>
    <scope>NUCLEOTIDE SEQUENCE</scope>
    <source>
        <strain evidence="2">87-6 pot B 2015</strain>
    </source>
</reference>
<dbReference type="Proteomes" id="UP000789375">
    <property type="component" value="Unassembled WGS sequence"/>
</dbReference>
<dbReference type="InterPro" id="IPR050767">
    <property type="entry name" value="Sel1_AlgK"/>
</dbReference>
<dbReference type="Gene3D" id="1.25.40.10">
    <property type="entry name" value="Tetratricopeptide repeat domain"/>
    <property type="match status" value="1"/>
</dbReference>